<dbReference type="SUPFAM" id="SSF57184">
    <property type="entry name" value="Growth factor receptor domain"/>
    <property type="match status" value="1"/>
</dbReference>
<reference evidence="3" key="2">
    <citation type="submission" date="2020-12" db="EMBL/GenBank/DDBJ databases">
        <title>New Spironucleus salmonicida genome in near-complete chromosomes.</title>
        <authorList>
            <person name="Xu F."/>
            <person name="Kurt Z."/>
            <person name="Jimenez-Gonzalez A."/>
            <person name="Astvaldsson A."/>
            <person name="Andersson J.O."/>
            <person name="Svard S.G."/>
        </authorList>
    </citation>
    <scope>NUCLEOTIDE SEQUENCE</scope>
    <source>
        <strain evidence="3">ATCC 50377</strain>
    </source>
</reference>
<keyword evidence="1" id="KW-0472">Membrane</keyword>
<name>V6LBF2_9EUKA</name>
<keyword evidence="1" id="KW-0812">Transmembrane</keyword>
<gene>
    <name evidence="2" type="ORF">SS50377_18917</name>
    <name evidence="3" type="ORF">SS50377_28602</name>
</gene>
<keyword evidence="1" id="KW-1133">Transmembrane helix</keyword>
<keyword evidence="4" id="KW-1185">Reference proteome</keyword>
<accession>V6LBF2</accession>
<sequence>MTDTGTCSNRNTNCKADHFCPATDNISVPCKPCTEDMEFGQGCYCQYNTVITNCKTCSGGSCTTCLPGSYLNGDVCTDCSKGCNECADSNSCQKCDVEFTMEDGKCVTVCNNKEECKDQRSTFCDMSTKRCVKCADDCSVCSSATFCNLCNWRMHITTIHGTCTTKCDDITHGNYCKEGVATPCAEGLDSACKCGLASNCASCNIAQDACDTCLTNAIITEDGSCGDCALGYTLIGGLCWSEQQGSEANKIGTGAIVGIVVGVLAVVVAVGGCLAYYFVRRGKK</sequence>
<dbReference type="EMBL" id="KI546169">
    <property type="protein sequence ID" value="EST41578.1"/>
    <property type="molecule type" value="Genomic_DNA"/>
</dbReference>
<dbReference type="OrthoDB" id="8950556at2759"/>
<dbReference type="AlphaFoldDB" id="V6LBF2"/>
<dbReference type="InterPro" id="IPR009030">
    <property type="entry name" value="Growth_fac_rcpt_cys_sf"/>
</dbReference>
<dbReference type="InterPro" id="IPR006212">
    <property type="entry name" value="Furin_repeat"/>
</dbReference>
<dbReference type="Proteomes" id="UP000018208">
    <property type="component" value="Unassembled WGS sequence"/>
</dbReference>
<feature type="transmembrane region" description="Helical" evidence="1">
    <location>
        <begin position="255"/>
        <end position="279"/>
    </location>
</feature>
<dbReference type="Gene3D" id="2.10.220.10">
    <property type="entry name" value="Hormone Receptor, Insulin-like Growth Factor Receptor 1, Chain A, domain 2"/>
    <property type="match status" value="1"/>
</dbReference>
<proteinExistence type="predicted"/>
<dbReference type="SMART" id="SM00261">
    <property type="entry name" value="FU"/>
    <property type="match status" value="3"/>
</dbReference>
<evidence type="ECO:0000256" key="1">
    <source>
        <dbReference type="SAM" id="Phobius"/>
    </source>
</evidence>
<dbReference type="EMBL" id="AUWU02000009">
    <property type="protein sequence ID" value="KAH0569646.1"/>
    <property type="molecule type" value="Genomic_DNA"/>
</dbReference>
<reference evidence="2 3" key="1">
    <citation type="journal article" date="2014" name="PLoS Genet.">
        <title>The Genome of Spironucleus salmonicida Highlights a Fish Pathogen Adapted to Fluctuating Environments.</title>
        <authorList>
            <person name="Xu F."/>
            <person name="Jerlstrom-Hultqvist J."/>
            <person name="Einarsson E."/>
            <person name="Astvaldsson A."/>
            <person name="Svard S.G."/>
            <person name="Andersson J.O."/>
        </authorList>
    </citation>
    <scope>NUCLEOTIDE SEQUENCE</scope>
    <source>
        <strain evidence="3">ATCC 50377</strain>
    </source>
</reference>
<evidence type="ECO:0000313" key="2">
    <source>
        <dbReference type="EMBL" id="EST41578.1"/>
    </source>
</evidence>
<evidence type="ECO:0000313" key="4">
    <source>
        <dbReference type="Proteomes" id="UP000018208"/>
    </source>
</evidence>
<evidence type="ECO:0000313" key="3">
    <source>
        <dbReference type="EMBL" id="KAH0569646.1"/>
    </source>
</evidence>
<organism evidence="2">
    <name type="scientific">Spironucleus salmonicida</name>
    <dbReference type="NCBI Taxonomy" id="348837"/>
    <lineage>
        <taxon>Eukaryota</taxon>
        <taxon>Metamonada</taxon>
        <taxon>Diplomonadida</taxon>
        <taxon>Hexamitidae</taxon>
        <taxon>Hexamitinae</taxon>
        <taxon>Spironucleus</taxon>
    </lineage>
</organism>
<protein>
    <submittedName>
        <fullName evidence="2">Cysteine-rich membrane protein 1</fullName>
    </submittedName>
</protein>
<dbReference type="VEuPathDB" id="GiardiaDB:SS50377_28602"/>